<protein>
    <submittedName>
        <fullName evidence="1">Uncharacterized protein</fullName>
    </submittedName>
</protein>
<dbReference type="PANTHER" id="PTHR36078:SF3">
    <property type="entry name" value="OS08G0487000 PROTEIN"/>
    <property type="match status" value="1"/>
</dbReference>
<proteinExistence type="predicted"/>
<reference evidence="1" key="1">
    <citation type="journal article" date="2018" name="Nat. Genet.">
        <title>Extensive intraspecific gene order and gene structural variations between Mo17 and other maize genomes.</title>
        <authorList>
            <person name="Sun S."/>
            <person name="Zhou Y."/>
            <person name="Chen J."/>
            <person name="Shi J."/>
            <person name="Zhao H."/>
            <person name="Zhao H."/>
            <person name="Song W."/>
            <person name="Zhang M."/>
            <person name="Cui Y."/>
            <person name="Dong X."/>
            <person name="Liu H."/>
            <person name="Ma X."/>
            <person name="Jiao Y."/>
            <person name="Wang B."/>
            <person name="Wei X."/>
            <person name="Stein J.C."/>
            <person name="Glaubitz J.C."/>
            <person name="Lu F."/>
            <person name="Yu G."/>
            <person name="Liang C."/>
            <person name="Fengler K."/>
            <person name="Li B."/>
            <person name="Rafalski A."/>
            <person name="Schnable P.S."/>
            <person name="Ware D.H."/>
            <person name="Buckler E.S."/>
            <person name="Lai J."/>
        </authorList>
    </citation>
    <scope>NUCLEOTIDE SEQUENCE [LARGE SCALE GENOMIC DNA]</scope>
    <source>
        <tissue evidence="1">Seedling</tissue>
    </source>
</reference>
<dbReference type="AlphaFoldDB" id="A0A317YHD5"/>
<gene>
    <name evidence="1" type="ORF">Zm00014a_028437</name>
</gene>
<comment type="caution">
    <text evidence="1">The sequence shown here is derived from an EMBL/GenBank/DDBJ whole genome shotgun (WGS) entry which is preliminary data.</text>
</comment>
<accession>A0A317YHD5</accession>
<dbReference type="Proteomes" id="UP000251960">
    <property type="component" value="Chromosome 1"/>
</dbReference>
<evidence type="ECO:0000313" key="1">
    <source>
        <dbReference type="EMBL" id="PWZ58108.1"/>
    </source>
</evidence>
<sequence length="192" mass="21168">MSFSPEFVAISPKSARDGVAAFLADSTFLEHKNPPQPLAPFNSSLLSHAPSTLRLPLALLQECSGRASEDHVRRERITGTPSVETRQRVWELRRLPWVVFDAVPESMANPVAGNFSPSRSDTMMPPCIVAGLVRPSISGYVFEEIVIESKTVRLSRWPFTRLFADPARFCREKSSTEKGISPPLAGVAMSDD</sequence>
<dbReference type="PANTHER" id="PTHR36078">
    <property type="entry name" value="BNACNNG21220D PROTEIN"/>
    <property type="match status" value="1"/>
</dbReference>
<organism evidence="1">
    <name type="scientific">Zea mays</name>
    <name type="common">Maize</name>
    <dbReference type="NCBI Taxonomy" id="4577"/>
    <lineage>
        <taxon>Eukaryota</taxon>
        <taxon>Viridiplantae</taxon>
        <taxon>Streptophyta</taxon>
        <taxon>Embryophyta</taxon>
        <taxon>Tracheophyta</taxon>
        <taxon>Spermatophyta</taxon>
        <taxon>Magnoliopsida</taxon>
        <taxon>Liliopsida</taxon>
        <taxon>Poales</taxon>
        <taxon>Poaceae</taxon>
        <taxon>PACMAD clade</taxon>
        <taxon>Panicoideae</taxon>
        <taxon>Andropogonodae</taxon>
        <taxon>Andropogoneae</taxon>
        <taxon>Tripsacinae</taxon>
        <taxon>Zea</taxon>
    </lineage>
</organism>
<dbReference type="EMBL" id="NCVQ01000001">
    <property type="protein sequence ID" value="PWZ58108.1"/>
    <property type="molecule type" value="Genomic_DNA"/>
</dbReference>
<name>A0A317YHD5_MAIZE</name>